<dbReference type="Proteomes" id="UP000827721">
    <property type="component" value="Unassembled WGS sequence"/>
</dbReference>
<accession>A0ABQ8HJV8</accession>
<proteinExistence type="predicted"/>
<evidence type="ECO:0000313" key="2">
    <source>
        <dbReference type="EMBL" id="KAH7561343.1"/>
    </source>
</evidence>
<name>A0ABQ8HJV8_9ROSI</name>
<protein>
    <submittedName>
        <fullName evidence="2">Uncharacterized protein</fullName>
    </submittedName>
</protein>
<dbReference type="EMBL" id="JAFEMO010000010">
    <property type="protein sequence ID" value="KAH7561343.1"/>
    <property type="molecule type" value="Genomic_DNA"/>
</dbReference>
<evidence type="ECO:0000313" key="3">
    <source>
        <dbReference type="Proteomes" id="UP000827721"/>
    </source>
</evidence>
<keyword evidence="1" id="KW-1133">Transmembrane helix</keyword>
<reference evidence="2 3" key="1">
    <citation type="submission" date="2021-02" db="EMBL/GenBank/DDBJ databases">
        <title>Plant Genome Project.</title>
        <authorList>
            <person name="Zhang R.-G."/>
        </authorList>
    </citation>
    <scope>NUCLEOTIDE SEQUENCE [LARGE SCALE GENOMIC DNA]</scope>
    <source>
        <tissue evidence="2">Leaves</tissue>
    </source>
</reference>
<organism evidence="2 3">
    <name type="scientific">Xanthoceras sorbifolium</name>
    <dbReference type="NCBI Taxonomy" id="99658"/>
    <lineage>
        <taxon>Eukaryota</taxon>
        <taxon>Viridiplantae</taxon>
        <taxon>Streptophyta</taxon>
        <taxon>Embryophyta</taxon>
        <taxon>Tracheophyta</taxon>
        <taxon>Spermatophyta</taxon>
        <taxon>Magnoliopsida</taxon>
        <taxon>eudicotyledons</taxon>
        <taxon>Gunneridae</taxon>
        <taxon>Pentapetalae</taxon>
        <taxon>rosids</taxon>
        <taxon>malvids</taxon>
        <taxon>Sapindales</taxon>
        <taxon>Sapindaceae</taxon>
        <taxon>Xanthoceroideae</taxon>
        <taxon>Xanthoceras</taxon>
    </lineage>
</organism>
<keyword evidence="1" id="KW-0812">Transmembrane</keyword>
<keyword evidence="1" id="KW-0472">Membrane</keyword>
<evidence type="ECO:0000256" key="1">
    <source>
        <dbReference type="SAM" id="Phobius"/>
    </source>
</evidence>
<keyword evidence="3" id="KW-1185">Reference proteome</keyword>
<comment type="caution">
    <text evidence="2">The sequence shown here is derived from an EMBL/GenBank/DDBJ whole genome shotgun (WGS) entry which is preliminary data.</text>
</comment>
<sequence length="82" mass="9473">MHIKQVIIEGFKSYREQVATEPFSPKINCVGKDDLLPSFYYVFASSVQYYFNSSGENILYICVFMVVSISYDISISDFVSFR</sequence>
<gene>
    <name evidence="2" type="ORF">JRO89_XS10G0214100</name>
</gene>
<feature type="transmembrane region" description="Helical" evidence="1">
    <location>
        <begin position="58"/>
        <end position="79"/>
    </location>
</feature>